<dbReference type="InterPro" id="IPR016161">
    <property type="entry name" value="Ald_DH/histidinol_DH"/>
</dbReference>
<dbReference type="InterPro" id="IPR029510">
    <property type="entry name" value="Ald_DH_CS_GLU"/>
</dbReference>
<name>A0A1W0CL47_9NEIS</name>
<comment type="similarity">
    <text evidence="1 4">Belongs to the aldehyde dehydrogenase family.</text>
</comment>
<dbReference type="AlphaFoldDB" id="A0A1W0CL47"/>
<dbReference type="FunFam" id="3.40.309.10:FF:000012">
    <property type="entry name" value="Betaine aldehyde dehydrogenase"/>
    <property type="match status" value="1"/>
</dbReference>
<keyword evidence="2 4" id="KW-0560">Oxidoreductase</keyword>
<dbReference type="EMBL" id="MUKV01000027">
    <property type="protein sequence ID" value="OQS35469.1"/>
    <property type="molecule type" value="Genomic_DNA"/>
</dbReference>
<comment type="caution">
    <text evidence="6">The sequence shown here is derived from an EMBL/GenBank/DDBJ whole genome shotgun (WGS) entry which is preliminary data.</text>
</comment>
<dbReference type="PROSITE" id="PS00070">
    <property type="entry name" value="ALDEHYDE_DEHYDR_CYS"/>
    <property type="match status" value="1"/>
</dbReference>
<evidence type="ECO:0000313" key="7">
    <source>
        <dbReference type="Proteomes" id="UP000192721"/>
    </source>
</evidence>
<evidence type="ECO:0000256" key="2">
    <source>
        <dbReference type="ARBA" id="ARBA00023002"/>
    </source>
</evidence>
<sequence>MQDLSYWQRRAADLHPPCQAFINGQFVPATDQRTFTDTSPVSGRPLAEIARCGEADVELAVRAARASFESGAWSRRHPRQRKAVLQKLAALIREHADELALLDCLDIGKPIADARNIDVPGAAGVFDWYAEAADKLYGEVAPGADNALALVTREPLGVAAAVIPWNFPLDMAAWKLAPALMAGNSVILKPAEQSPLSALRLAQLAREAGLPDGVLNVLPGYGDEVGRPLGLHPDVDSLSFTGSTEVGKAFLRYAADSNMKRVALECGGKSPNLVFDDCDLDAAARHAAFGIFFNQGQVCSANSRLLLQRSIADDFLERLLSEANALQPGNPLDPATRSGSIVDAHQAGRIMDHIDKARRQGARLLCGGERFSIDGSDCYIRPTIFTEVRPDMTLAREEVFGPVLAVIPFDTETEAVAIANDSRYGLAASVWTRDLSRAHRLARRLRAGTVSVNTVDALDPGLPFGGCKQSGFGRDLSLHAIDHYTHLKTTWVQLQNE</sequence>
<dbReference type="InterPro" id="IPR016163">
    <property type="entry name" value="Ald_DH_C"/>
</dbReference>
<dbReference type="CDD" id="cd07112">
    <property type="entry name" value="ALDH_GABALDH-PuuC"/>
    <property type="match status" value="1"/>
</dbReference>
<organism evidence="6 7">
    <name type="scientific">Chromobacterium haemolyticum</name>
    <dbReference type="NCBI Taxonomy" id="394935"/>
    <lineage>
        <taxon>Bacteria</taxon>
        <taxon>Pseudomonadati</taxon>
        <taxon>Pseudomonadota</taxon>
        <taxon>Betaproteobacteria</taxon>
        <taxon>Neisseriales</taxon>
        <taxon>Chromobacteriaceae</taxon>
        <taxon>Chromobacterium</taxon>
    </lineage>
</organism>
<dbReference type="Gene3D" id="3.40.309.10">
    <property type="entry name" value="Aldehyde Dehydrogenase, Chain A, domain 2"/>
    <property type="match status" value="1"/>
</dbReference>
<dbReference type="SMR" id="A0A1W0CL47"/>
<dbReference type="InterPro" id="IPR016162">
    <property type="entry name" value="Ald_DH_N"/>
</dbReference>
<accession>A0A1W0CL47</accession>
<evidence type="ECO:0000259" key="5">
    <source>
        <dbReference type="Pfam" id="PF00171"/>
    </source>
</evidence>
<dbReference type="Gene3D" id="3.40.605.10">
    <property type="entry name" value="Aldehyde Dehydrogenase, Chain A, domain 1"/>
    <property type="match status" value="1"/>
</dbReference>
<evidence type="ECO:0000256" key="1">
    <source>
        <dbReference type="ARBA" id="ARBA00009986"/>
    </source>
</evidence>
<evidence type="ECO:0000256" key="4">
    <source>
        <dbReference type="RuleBase" id="RU003345"/>
    </source>
</evidence>
<dbReference type="Pfam" id="PF00171">
    <property type="entry name" value="Aldedh"/>
    <property type="match status" value="1"/>
</dbReference>
<feature type="domain" description="Aldehyde dehydrogenase" evidence="5">
    <location>
        <begin position="28"/>
        <end position="489"/>
    </location>
</feature>
<reference evidence="6 7" key="1">
    <citation type="submission" date="2017-02" db="EMBL/GenBank/DDBJ databases">
        <title>Chromobacterium haemolyticum H5244.</title>
        <authorList>
            <person name="Gulvik C.A."/>
        </authorList>
    </citation>
    <scope>NUCLEOTIDE SEQUENCE [LARGE SCALE GENOMIC DNA]</scope>
    <source>
        <strain evidence="6 7">H5244</strain>
    </source>
</reference>
<evidence type="ECO:0000256" key="3">
    <source>
        <dbReference type="PROSITE-ProRule" id="PRU10007"/>
    </source>
</evidence>
<dbReference type="InterPro" id="IPR015590">
    <property type="entry name" value="Aldehyde_DH_dom"/>
</dbReference>
<evidence type="ECO:0000313" key="6">
    <source>
        <dbReference type="EMBL" id="OQS35469.1"/>
    </source>
</evidence>
<dbReference type="PANTHER" id="PTHR11699">
    <property type="entry name" value="ALDEHYDE DEHYDROGENASE-RELATED"/>
    <property type="match status" value="1"/>
</dbReference>
<protein>
    <submittedName>
        <fullName evidence="6">Aldehyde dehydrogenase PuuC</fullName>
    </submittedName>
</protein>
<dbReference type="FunFam" id="3.40.605.10:FF:000026">
    <property type="entry name" value="Aldehyde dehydrogenase, putative"/>
    <property type="match status" value="1"/>
</dbReference>
<proteinExistence type="inferred from homology"/>
<dbReference type="GO" id="GO:0004030">
    <property type="term" value="F:aldehyde dehydrogenase [NAD(P)+] activity"/>
    <property type="evidence" value="ECO:0007669"/>
    <property type="project" value="UniProtKB-ARBA"/>
</dbReference>
<dbReference type="Proteomes" id="UP000192721">
    <property type="component" value="Unassembled WGS sequence"/>
</dbReference>
<dbReference type="SUPFAM" id="SSF53720">
    <property type="entry name" value="ALDH-like"/>
    <property type="match status" value="1"/>
</dbReference>
<dbReference type="InterPro" id="IPR016160">
    <property type="entry name" value="Ald_DH_CS_CYS"/>
</dbReference>
<gene>
    <name evidence="6" type="ORF">B0T45_17435</name>
</gene>
<feature type="active site" evidence="3">
    <location>
        <position position="265"/>
    </location>
</feature>
<dbReference type="PROSITE" id="PS00687">
    <property type="entry name" value="ALDEHYDE_DEHYDR_GLU"/>
    <property type="match status" value="1"/>
</dbReference>
<dbReference type="FunFam" id="3.40.605.10:FF:000001">
    <property type="entry name" value="Aldehyde dehydrogenase 1"/>
    <property type="match status" value="1"/>
</dbReference>